<evidence type="ECO:0000313" key="2">
    <source>
        <dbReference type="EMBL" id="KAK0475385.1"/>
    </source>
</evidence>
<accession>A0AA39P166</accession>
<feature type="compositionally biased region" description="Polar residues" evidence="1">
    <location>
        <begin position="155"/>
        <end position="167"/>
    </location>
</feature>
<feature type="region of interest" description="Disordered" evidence="1">
    <location>
        <begin position="148"/>
        <end position="204"/>
    </location>
</feature>
<dbReference type="AlphaFoldDB" id="A0AA39P166"/>
<gene>
    <name evidence="2" type="ORF">IW261DRAFT_1493846</name>
</gene>
<feature type="compositionally biased region" description="Polar residues" evidence="1">
    <location>
        <begin position="181"/>
        <end position="192"/>
    </location>
</feature>
<evidence type="ECO:0000313" key="3">
    <source>
        <dbReference type="Proteomes" id="UP001175227"/>
    </source>
</evidence>
<organism evidence="2 3">
    <name type="scientific">Armillaria novae-zelandiae</name>
    <dbReference type="NCBI Taxonomy" id="153914"/>
    <lineage>
        <taxon>Eukaryota</taxon>
        <taxon>Fungi</taxon>
        <taxon>Dikarya</taxon>
        <taxon>Basidiomycota</taxon>
        <taxon>Agaricomycotina</taxon>
        <taxon>Agaricomycetes</taxon>
        <taxon>Agaricomycetidae</taxon>
        <taxon>Agaricales</taxon>
        <taxon>Marasmiineae</taxon>
        <taxon>Physalacriaceae</taxon>
        <taxon>Armillaria</taxon>
    </lineage>
</organism>
<reference evidence="2" key="1">
    <citation type="submission" date="2023-06" db="EMBL/GenBank/DDBJ databases">
        <authorList>
            <consortium name="Lawrence Berkeley National Laboratory"/>
            <person name="Ahrendt S."/>
            <person name="Sahu N."/>
            <person name="Indic B."/>
            <person name="Wong-Bajracharya J."/>
            <person name="Merenyi Z."/>
            <person name="Ke H.-M."/>
            <person name="Monk M."/>
            <person name="Kocsube S."/>
            <person name="Drula E."/>
            <person name="Lipzen A."/>
            <person name="Balint B."/>
            <person name="Henrissat B."/>
            <person name="Andreopoulos B."/>
            <person name="Martin F.M."/>
            <person name="Harder C.B."/>
            <person name="Rigling D."/>
            <person name="Ford K.L."/>
            <person name="Foster G.D."/>
            <person name="Pangilinan J."/>
            <person name="Papanicolaou A."/>
            <person name="Barry K."/>
            <person name="LaButti K."/>
            <person name="Viragh M."/>
            <person name="Koriabine M."/>
            <person name="Yan M."/>
            <person name="Riley R."/>
            <person name="Champramary S."/>
            <person name="Plett K.L."/>
            <person name="Tsai I.J."/>
            <person name="Slot J."/>
            <person name="Sipos G."/>
            <person name="Plett J."/>
            <person name="Nagy L.G."/>
            <person name="Grigoriev I.V."/>
        </authorList>
    </citation>
    <scope>NUCLEOTIDE SEQUENCE</scope>
    <source>
        <strain evidence="2">ICMP 16352</strain>
    </source>
</reference>
<feature type="compositionally biased region" description="Low complexity" evidence="1">
    <location>
        <begin position="168"/>
        <end position="180"/>
    </location>
</feature>
<dbReference type="Proteomes" id="UP001175227">
    <property type="component" value="Unassembled WGS sequence"/>
</dbReference>
<proteinExistence type="predicted"/>
<name>A0AA39P166_9AGAR</name>
<keyword evidence="3" id="KW-1185">Reference proteome</keyword>
<sequence length="210" mass="23144">MNLPRSLFHLSVKLHRSTSSLTLPSVEWILPMSVTSNLTAENCFSRLCDALKVLFTRAFEALNDFAWRVTQFDVPHDVSSFQDDSAPRIYGSAPINWDLKPILEWRRRHLLNYPIIWEAMSKTSRDHQRSGKVTSRSDASLLVTGDADVHMTGDDNASSAGPSIPQLSTAPTTSPSTEASITMTPSAGSTPNVDGEVDELDPQADINFVL</sequence>
<comment type="caution">
    <text evidence="2">The sequence shown here is derived from an EMBL/GenBank/DDBJ whole genome shotgun (WGS) entry which is preliminary data.</text>
</comment>
<evidence type="ECO:0000256" key="1">
    <source>
        <dbReference type="SAM" id="MobiDB-lite"/>
    </source>
</evidence>
<dbReference type="EMBL" id="JAUEPR010000023">
    <property type="protein sequence ID" value="KAK0475385.1"/>
    <property type="molecule type" value="Genomic_DNA"/>
</dbReference>
<protein>
    <submittedName>
        <fullName evidence="2">Uncharacterized protein</fullName>
    </submittedName>
</protein>